<proteinExistence type="predicted"/>
<keyword evidence="2" id="KW-1185">Reference proteome</keyword>
<organism evidence="1 2">
    <name type="scientific">Litorilituus sediminis</name>
    <dbReference type="NCBI Taxonomy" id="718192"/>
    <lineage>
        <taxon>Bacteria</taxon>
        <taxon>Pseudomonadati</taxon>
        <taxon>Pseudomonadota</taxon>
        <taxon>Gammaproteobacteria</taxon>
        <taxon>Alteromonadales</taxon>
        <taxon>Colwelliaceae</taxon>
        <taxon>Litorilituus</taxon>
    </lineage>
</organism>
<dbReference type="InterPro" id="IPR045664">
    <property type="entry name" value="DUF6387"/>
</dbReference>
<sequence length="268" mass="31163">MYLLEVRAKVSNKNLIIELPDNFSLENYKEVKNYSAKTWLRVLSQRAMLLNSIIKFNEIDFTKSIDTFKVSNTELGLSISFKTPDFITPRLDSPIIFPKGDKQFTYEELKSVGDIEEALNPRMNSVVSINRHANPEVLIKELTQYIKQESLWYKSINKVSGRRTRGFYGPDKSYERVNQTRFNRIINKHAFDDLVNYQVLAYIDLTLYALLNKKKYGNKFLDSILFTEEDSGNSQNKKIEKVTQHIANIILMKRFITDLNHSTATSPQ</sequence>
<reference evidence="1 2" key="1">
    <citation type="submission" date="2018-12" db="EMBL/GenBank/DDBJ databases">
        <title>Complete genome of Litorilituus sediminis.</title>
        <authorList>
            <person name="Liu A."/>
            <person name="Rong J."/>
        </authorList>
    </citation>
    <scope>NUCLEOTIDE SEQUENCE [LARGE SCALE GENOMIC DNA]</scope>
    <source>
        <strain evidence="1 2">JCM 17549</strain>
    </source>
</reference>
<dbReference type="RefSeq" id="WP_130603116.1">
    <property type="nucleotide sequence ID" value="NZ_CP034759.1"/>
</dbReference>
<dbReference type="KEGG" id="lsd:EMK97_13770"/>
<gene>
    <name evidence="1" type="ORF">EMK97_13770</name>
</gene>
<dbReference type="OrthoDB" id="9821298at2"/>
<dbReference type="EMBL" id="CP034759">
    <property type="protein sequence ID" value="QBG36709.1"/>
    <property type="molecule type" value="Genomic_DNA"/>
</dbReference>
<dbReference type="Pfam" id="PF19924">
    <property type="entry name" value="DUF6387"/>
    <property type="match status" value="1"/>
</dbReference>
<accession>A0A4P6P8T2</accession>
<dbReference type="AlphaFoldDB" id="A0A4P6P8T2"/>
<protein>
    <submittedName>
        <fullName evidence="1">Uncharacterized protein</fullName>
    </submittedName>
</protein>
<name>A0A4P6P8T2_9GAMM</name>
<evidence type="ECO:0000313" key="1">
    <source>
        <dbReference type="EMBL" id="QBG36709.1"/>
    </source>
</evidence>
<evidence type="ECO:0000313" key="2">
    <source>
        <dbReference type="Proteomes" id="UP000290244"/>
    </source>
</evidence>
<dbReference type="Proteomes" id="UP000290244">
    <property type="component" value="Chromosome"/>
</dbReference>